<evidence type="ECO:0000259" key="3">
    <source>
        <dbReference type="Pfam" id="PF00149"/>
    </source>
</evidence>
<dbReference type="Proteomes" id="UP000095558">
    <property type="component" value="Unassembled WGS sequence"/>
</dbReference>
<dbReference type="InterPro" id="IPR036907">
    <property type="entry name" value="5'-Nucleotdase_C_sf"/>
</dbReference>
<evidence type="ECO:0000256" key="2">
    <source>
        <dbReference type="RuleBase" id="RU362119"/>
    </source>
</evidence>
<feature type="domain" description="Calcineurin-like phosphoesterase" evidence="3">
    <location>
        <begin position="4"/>
        <end position="228"/>
    </location>
</feature>
<evidence type="ECO:0000259" key="4">
    <source>
        <dbReference type="Pfam" id="PF02872"/>
    </source>
</evidence>
<feature type="domain" description="5'-Nucleotidase C-terminal" evidence="4">
    <location>
        <begin position="315"/>
        <end position="465"/>
    </location>
</feature>
<keyword evidence="1" id="KW-0732">Signal</keyword>
<organism evidence="5 6">
    <name type="scientific">Clostridium disporicum</name>
    <dbReference type="NCBI Taxonomy" id="84024"/>
    <lineage>
        <taxon>Bacteria</taxon>
        <taxon>Bacillati</taxon>
        <taxon>Bacillota</taxon>
        <taxon>Clostridia</taxon>
        <taxon>Eubacteriales</taxon>
        <taxon>Clostridiaceae</taxon>
        <taxon>Clostridium</taxon>
    </lineage>
</organism>
<evidence type="ECO:0000313" key="5">
    <source>
        <dbReference type="EMBL" id="CUO13281.1"/>
    </source>
</evidence>
<dbReference type="SUPFAM" id="SSF55816">
    <property type="entry name" value="5'-nucleotidase (syn. UDP-sugar hydrolase), C-terminal domain"/>
    <property type="match status" value="1"/>
</dbReference>
<dbReference type="PANTHER" id="PTHR11575">
    <property type="entry name" value="5'-NUCLEOTIDASE-RELATED"/>
    <property type="match status" value="1"/>
</dbReference>
<dbReference type="OrthoDB" id="9800780at2"/>
<accession>A0A174CI72</accession>
<dbReference type="GeneID" id="83012604"/>
<protein>
    <submittedName>
        <fullName evidence="5">5'-nucleotidase</fullName>
    </submittedName>
</protein>
<name>A0A174CI72_9CLOT</name>
<comment type="similarity">
    <text evidence="2">Belongs to the 5'-nucleotidase family.</text>
</comment>
<evidence type="ECO:0000256" key="1">
    <source>
        <dbReference type="ARBA" id="ARBA00022729"/>
    </source>
</evidence>
<dbReference type="GO" id="GO:0030288">
    <property type="term" value="C:outer membrane-bounded periplasmic space"/>
    <property type="evidence" value="ECO:0007669"/>
    <property type="project" value="TreeGrafter"/>
</dbReference>
<dbReference type="Gene3D" id="3.60.21.10">
    <property type="match status" value="1"/>
</dbReference>
<proteinExistence type="inferred from homology"/>
<dbReference type="InterPro" id="IPR008334">
    <property type="entry name" value="5'-Nucleotdase_C"/>
</dbReference>
<keyword evidence="2" id="KW-0547">Nucleotide-binding</keyword>
<evidence type="ECO:0000313" key="6">
    <source>
        <dbReference type="Proteomes" id="UP000095558"/>
    </source>
</evidence>
<gene>
    <name evidence="5" type="primary">yfkN</name>
    <name evidence="5" type="ORF">ERS852470_01520</name>
</gene>
<dbReference type="GO" id="GO:0009166">
    <property type="term" value="P:nucleotide catabolic process"/>
    <property type="evidence" value="ECO:0007669"/>
    <property type="project" value="InterPro"/>
</dbReference>
<dbReference type="InterPro" id="IPR006179">
    <property type="entry name" value="5_nucleotidase/apyrase"/>
</dbReference>
<dbReference type="PANTHER" id="PTHR11575:SF6">
    <property type="entry name" value="2',3'-CYCLIC-NUCLEOTIDE 2'-PHOSPHODIESTERASE_3'-NUCLEOTIDASE"/>
    <property type="match status" value="1"/>
</dbReference>
<dbReference type="InterPro" id="IPR004843">
    <property type="entry name" value="Calcineurin-like_PHP"/>
</dbReference>
<reference evidence="5 6" key="1">
    <citation type="submission" date="2015-09" db="EMBL/GenBank/DDBJ databases">
        <authorList>
            <consortium name="Pathogen Informatics"/>
        </authorList>
    </citation>
    <scope>NUCLEOTIDE SEQUENCE [LARGE SCALE GENOMIC DNA]</scope>
    <source>
        <strain evidence="5 6">2789STDY5834855</strain>
    </source>
</reference>
<dbReference type="InterPro" id="IPR029052">
    <property type="entry name" value="Metallo-depent_PP-like"/>
</dbReference>
<dbReference type="Pfam" id="PF02872">
    <property type="entry name" value="5_nucleotid_C"/>
    <property type="match status" value="1"/>
</dbReference>
<dbReference type="PRINTS" id="PR01607">
    <property type="entry name" value="APYRASEFAMLY"/>
</dbReference>
<dbReference type="SUPFAM" id="SSF56300">
    <property type="entry name" value="Metallo-dependent phosphatases"/>
    <property type="match status" value="1"/>
</dbReference>
<dbReference type="RefSeq" id="WP_042400231.1">
    <property type="nucleotide sequence ID" value="NZ_CYZV01000014.1"/>
</dbReference>
<dbReference type="EMBL" id="CYZV01000014">
    <property type="protein sequence ID" value="CUO13281.1"/>
    <property type="molecule type" value="Genomic_DNA"/>
</dbReference>
<sequence>MKDLKIYFTSDLHGYVYPTDYVNTTEKNIGILNIINSFEKDDNTLIIDGGDTIQGSPFTNYLSNTDFDVHPIATIFNEGQYDFVTLGNHDFNYGKKYLKKYLDNLNAKCVCANVIDNTGELPIQPYQIKTMANGLEVGILGITTDFINRWERPENIENINITDTFDAVAKYFDEVKTKCDLIIGVYHGGFENDLESHELLSTTKENIAFKLCKEFDFDILLTGHQHIPISNKTIFGTHIVQTPHNGSKFVKLNLTIDDNGSINITSSLEEIKLNPNKEMFNKFLPLENKVQEWLDTPVGFLSTELQPGDRLEMALNGSHLANFINQIQLETSDADISCTAFANVIHGFNKNISVRNILSTYPYPNTLVVLEVNREILKLALERSASYFNNDNGNISISQSFLKPKLEHYNYDYFANIEYTFDLNKEVGNRVVSIKYKGEELNYTKKLTLVMNNYRASGAGGYECYDKCKVVKEIVLEMPEIIINYFKNNPNVTVDTTKYITVKY</sequence>
<dbReference type="GO" id="GO:0016787">
    <property type="term" value="F:hydrolase activity"/>
    <property type="evidence" value="ECO:0007669"/>
    <property type="project" value="UniProtKB-KW"/>
</dbReference>
<keyword evidence="2" id="KW-0378">Hydrolase</keyword>
<dbReference type="Pfam" id="PF00149">
    <property type="entry name" value="Metallophos"/>
    <property type="match status" value="1"/>
</dbReference>
<dbReference type="Gene3D" id="3.90.780.10">
    <property type="entry name" value="5'-Nucleotidase, C-terminal domain"/>
    <property type="match status" value="1"/>
</dbReference>
<dbReference type="GO" id="GO:0000166">
    <property type="term" value="F:nucleotide binding"/>
    <property type="evidence" value="ECO:0007669"/>
    <property type="project" value="UniProtKB-KW"/>
</dbReference>
<dbReference type="STRING" id="84024.ERS852471_00657"/>
<dbReference type="AlphaFoldDB" id="A0A174CI72"/>